<accession>A0ABP7FBP9</accession>
<dbReference type="Proteomes" id="UP001499884">
    <property type="component" value="Unassembled WGS sequence"/>
</dbReference>
<feature type="region of interest" description="Disordered" evidence="1">
    <location>
        <begin position="38"/>
        <end position="114"/>
    </location>
</feature>
<gene>
    <name evidence="2" type="ORF">GCM10023082_36140</name>
</gene>
<organism evidence="2 3">
    <name type="scientific">Streptomyces tremellae</name>
    <dbReference type="NCBI Taxonomy" id="1124239"/>
    <lineage>
        <taxon>Bacteria</taxon>
        <taxon>Bacillati</taxon>
        <taxon>Actinomycetota</taxon>
        <taxon>Actinomycetes</taxon>
        <taxon>Kitasatosporales</taxon>
        <taxon>Streptomycetaceae</taxon>
        <taxon>Streptomyces</taxon>
    </lineage>
</organism>
<dbReference type="EMBL" id="BAABEP010000024">
    <property type="protein sequence ID" value="GAA3735825.1"/>
    <property type="molecule type" value="Genomic_DNA"/>
</dbReference>
<feature type="compositionally biased region" description="Gly residues" evidence="1">
    <location>
        <begin position="94"/>
        <end position="105"/>
    </location>
</feature>
<evidence type="ECO:0000313" key="3">
    <source>
        <dbReference type="Proteomes" id="UP001499884"/>
    </source>
</evidence>
<proteinExistence type="predicted"/>
<reference evidence="3" key="1">
    <citation type="journal article" date="2019" name="Int. J. Syst. Evol. Microbiol.">
        <title>The Global Catalogue of Microorganisms (GCM) 10K type strain sequencing project: providing services to taxonomists for standard genome sequencing and annotation.</title>
        <authorList>
            <consortium name="The Broad Institute Genomics Platform"/>
            <consortium name="The Broad Institute Genome Sequencing Center for Infectious Disease"/>
            <person name="Wu L."/>
            <person name="Ma J."/>
        </authorList>
    </citation>
    <scope>NUCLEOTIDE SEQUENCE [LARGE SCALE GENOMIC DNA]</scope>
    <source>
        <strain evidence="3">JCM 30846</strain>
    </source>
</reference>
<evidence type="ECO:0000256" key="1">
    <source>
        <dbReference type="SAM" id="MobiDB-lite"/>
    </source>
</evidence>
<evidence type="ECO:0000313" key="2">
    <source>
        <dbReference type="EMBL" id="GAA3735825.1"/>
    </source>
</evidence>
<name>A0ABP7FBP9_9ACTN</name>
<sequence>MRPVAGIVASGPRISEPKRRYVKLVTVGLFVWIGRTGGGRCGPDPGRVPAAPSIAQGSHPVTFRNRGGSRAAGADWSERGRARPADCAVRGMPVRGGGQGPTGRSGGRELMARG</sequence>
<protein>
    <submittedName>
        <fullName evidence="2">Uncharacterized protein</fullName>
    </submittedName>
</protein>
<comment type="caution">
    <text evidence="2">The sequence shown here is derived from an EMBL/GenBank/DDBJ whole genome shotgun (WGS) entry which is preliminary data.</text>
</comment>
<keyword evidence="3" id="KW-1185">Reference proteome</keyword>